<name>A0ABV7WP88_9MICO</name>
<comment type="caution">
    <text evidence="1">The sequence shown here is derived from an EMBL/GenBank/DDBJ whole genome shotgun (WGS) entry which is preliminary data.</text>
</comment>
<proteinExistence type="predicted"/>
<evidence type="ECO:0000313" key="1">
    <source>
        <dbReference type="EMBL" id="MFC3690358.1"/>
    </source>
</evidence>
<dbReference type="Proteomes" id="UP001595685">
    <property type="component" value="Unassembled WGS sequence"/>
</dbReference>
<reference evidence="2" key="1">
    <citation type="journal article" date="2019" name="Int. J. Syst. Evol. Microbiol.">
        <title>The Global Catalogue of Microorganisms (GCM) 10K type strain sequencing project: providing services to taxonomists for standard genome sequencing and annotation.</title>
        <authorList>
            <consortium name="The Broad Institute Genomics Platform"/>
            <consortium name="The Broad Institute Genome Sequencing Center for Infectious Disease"/>
            <person name="Wu L."/>
            <person name="Ma J."/>
        </authorList>
    </citation>
    <scope>NUCLEOTIDE SEQUENCE [LARGE SCALE GENOMIC DNA]</scope>
    <source>
        <strain evidence="2">NCAIM B.02333</strain>
    </source>
</reference>
<evidence type="ECO:0000313" key="2">
    <source>
        <dbReference type="Proteomes" id="UP001595685"/>
    </source>
</evidence>
<dbReference type="RefSeq" id="WP_340290457.1">
    <property type="nucleotide sequence ID" value="NZ_JBBEOI010000019.1"/>
</dbReference>
<sequence>MLADDNALSEAVLRDLILDQHIKPDAELVASLNATIARLRDSHGNRPVPVVREVLRRELDAMGLDGWVTDGDGFDGLVRRIVR</sequence>
<organism evidence="1 2">
    <name type="scientific">Aquipuribacter hungaricus</name>
    <dbReference type="NCBI Taxonomy" id="545624"/>
    <lineage>
        <taxon>Bacteria</taxon>
        <taxon>Bacillati</taxon>
        <taxon>Actinomycetota</taxon>
        <taxon>Actinomycetes</taxon>
        <taxon>Micrococcales</taxon>
        <taxon>Intrasporangiaceae</taxon>
        <taxon>Aquipuribacter</taxon>
    </lineage>
</organism>
<gene>
    <name evidence="1" type="ORF">ACFOLH_18575</name>
</gene>
<protein>
    <submittedName>
        <fullName evidence="1">Uncharacterized protein</fullName>
    </submittedName>
</protein>
<keyword evidence="2" id="KW-1185">Reference proteome</keyword>
<accession>A0ABV7WP88</accession>
<dbReference type="EMBL" id="JBHRWW010000021">
    <property type="protein sequence ID" value="MFC3690358.1"/>
    <property type="molecule type" value="Genomic_DNA"/>
</dbReference>